<name>A0A5N6Q877_9ASTR</name>
<evidence type="ECO:0000256" key="9">
    <source>
        <dbReference type="ARBA" id="ARBA00023136"/>
    </source>
</evidence>
<evidence type="ECO:0000313" key="15">
    <source>
        <dbReference type="EMBL" id="KAD7480256.1"/>
    </source>
</evidence>
<evidence type="ECO:0000256" key="6">
    <source>
        <dbReference type="ARBA" id="ARBA00022729"/>
    </source>
</evidence>
<evidence type="ECO:0000256" key="11">
    <source>
        <dbReference type="SAM" id="MobiDB-lite"/>
    </source>
</evidence>
<organism evidence="15 16">
    <name type="scientific">Mikania micrantha</name>
    <name type="common">bitter vine</name>
    <dbReference type="NCBI Taxonomy" id="192012"/>
    <lineage>
        <taxon>Eukaryota</taxon>
        <taxon>Viridiplantae</taxon>
        <taxon>Streptophyta</taxon>
        <taxon>Embryophyta</taxon>
        <taxon>Tracheophyta</taxon>
        <taxon>Spermatophyta</taxon>
        <taxon>Magnoliopsida</taxon>
        <taxon>eudicotyledons</taxon>
        <taxon>Gunneridae</taxon>
        <taxon>Pentapetalae</taxon>
        <taxon>asterids</taxon>
        <taxon>campanulids</taxon>
        <taxon>Asterales</taxon>
        <taxon>Asteraceae</taxon>
        <taxon>Asteroideae</taxon>
        <taxon>Heliantheae alliance</taxon>
        <taxon>Eupatorieae</taxon>
        <taxon>Mikania</taxon>
    </lineage>
</organism>
<evidence type="ECO:0000256" key="5">
    <source>
        <dbReference type="ARBA" id="ARBA00022692"/>
    </source>
</evidence>
<keyword evidence="7" id="KW-0677">Repeat</keyword>
<keyword evidence="16" id="KW-1185">Reference proteome</keyword>
<evidence type="ECO:0000256" key="3">
    <source>
        <dbReference type="ARBA" id="ARBA00022475"/>
    </source>
</evidence>
<feature type="compositionally biased region" description="Polar residues" evidence="11">
    <location>
        <begin position="879"/>
        <end position="889"/>
    </location>
</feature>
<sequence>MNSLIFLFFFLFYFFISSTSSVNTTHKCSAQQTLALLLFKQNLSSISFSIDDILYDPPCERWLGSGYNPIMMNWNTNTDCCDWNGVTCDYTGNVIGLELSCGMLQGTIHPNTTLFHLPNLQRVNLAYNDFANSQLPPDIGRVSNSLTHLNMSNCWLTGQVPTNISQLHKLVSLDLSGNGEEFILEPHVFIDLLQNFTVMEELSLKYVIISSSLPANLNISSSLKLLNLGYTELLGKLPHNIFNIQSLEKLYLPGNSFTGYIPAEILLLTKLVSLDLSLNGINNLQIQPHIFSILLQNSTFLIELQLAEVKIGLVLPTYLNISSPVRSLDLSFSSLQGKLPDNILNHKYLELLDLHGNNNLSGPLPKVNTSNSIPLRWLDLSNTSLSGEIPASIGHLKSLAYLSLSDCGLNGSLPESLGDLKDLVFLYISSNMLSGTLPSSLLALPSLEYIRLSKNKFQGNIPPELFSLQSLKGLSLSDNQLSGQIDVLDHGPVLPTFQKLANLTYLDLSSNIFKGDWDLDTLFSSLRNLETLILSYSGIHVTTSNGNYYVNPDFGILSLASCNLKVFPVSFRSMTILKHLDLSSNDIHGHIPDWVGEIGRKRLIAFDLSNNSINGTIPDVYSGWDNLEGFILNGNRLEGKVPISLHKCQNLRIIDLGDNHLNDTFPSWLEDLPKLQALVLKSNNFHGGIITSRINFPFPSLRVLVLSHNGFVGQLPTKYFQNFNAMKNVVKSDTKPQYVYLGRMYYSIIVAVKGVALDIPRLLIEYTIIDLSNNKFEREIPNIMGNLNSLKVLNLSHNSLTGQIPSTLGKISEIESLDLSWNQLEGEIPQSLTALTSLGFLNLSQNHLMGRIPRGKQFNTFEVASFGGNPELCGFPLTKNCSEPSQQPQPKGDGDGDDDDEENGFTWKVVMIGYGCGTLLGFVMGFFLLSTGKLKWFNAFADATEHMILRTLNKTRQQN</sequence>
<dbReference type="AlphaFoldDB" id="A0A5N6Q877"/>
<feature type="region of interest" description="Disordered" evidence="11">
    <location>
        <begin position="879"/>
        <end position="900"/>
    </location>
</feature>
<feature type="domain" description="Leucine-rich repeat-containing N-terminal plant-type" evidence="14">
    <location>
        <begin position="30"/>
        <end position="44"/>
    </location>
</feature>
<feature type="transmembrane region" description="Helical" evidence="12">
    <location>
        <begin position="905"/>
        <end position="929"/>
    </location>
</feature>
<dbReference type="InterPro" id="IPR013210">
    <property type="entry name" value="LRR_N_plant-typ"/>
</dbReference>
<gene>
    <name evidence="15" type="ORF">E3N88_03392</name>
</gene>
<dbReference type="Gene3D" id="3.80.10.10">
    <property type="entry name" value="Ribonuclease Inhibitor"/>
    <property type="match status" value="4"/>
</dbReference>
<evidence type="ECO:0000256" key="2">
    <source>
        <dbReference type="ARBA" id="ARBA00009592"/>
    </source>
</evidence>
<evidence type="ECO:0000256" key="13">
    <source>
        <dbReference type="SAM" id="SignalP"/>
    </source>
</evidence>
<dbReference type="InterPro" id="IPR046956">
    <property type="entry name" value="RLP23-like"/>
</dbReference>
<keyword evidence="10" id="KW-0325">Glycoprotein</keyword>
<accession>A0A5N6Q877</accession>
<dbReference type="Pfam" id="PF13855">
    <property type="entry name" value="LRR_8"/>
    <property type="match status" value="2"/>
</dbReference>
<dbReference type="GO" id="GO:0051707">
    <property type="term" value="P:response to other organism"/>
    <property type="evidence" value="ECO:0007669"/>
    <property type="project" value="UniProtKB-ARBA"/>
</dbReference>
<dbReference type="Pfam" id="PF08263">
    <property type="entry name" value="LRRNT_2"/>
    <property type="match status" value="2"/>
</dbReference>
<feature type="chain" id="PRO_5024442500" description="Leucine-rich repeat-containing N-terminal plant-type domain-containing protein" evidence="13">
    <location>
        <begin position="22"/>
        <end position="959"/>
    </location>
</feature>
<dbReference type="SUPFAM" id="SSF52058">
    <property type="entry name" value="L domain-like"/>
    <property type="match status" value="3"/>
</dbReference>
<dbReference type="FunFam" id="3.80.10.10:FF:000095">
    <property type="entry name" value="LRR receptor-like serine/threonine-protein kinase GSO1"/>
    <property type="match status" value="1"/>
</dbReference>
<keyword evidence="4" id="KW-0433">Leucine-rich repeat</keyword>
<keyword evidence="6 13" id="KW-0732">Signal</keyword>
<evidence type="ECO:0000256" key="12">
    <source>
        <dbReference type="SAM" id="Phobius"/>
    </source>
</evidence>
<evidence type="ECO:0000256" key="1">
    <source>
        <dbReference type="ARBA" id="ARBA00004251"/>
    </source>
</evidence>
<dbReference type="PANTHER" id="PTHR48061:SF2">
    <property type="entry name" value="RECEPTOR LIKE PROTEIN 30-LIKE"/>
    <property type="match status" value="1"/>
</dbReference>
<evidence type="ECO:0000256" key="4">
    <source>
        <dbReference type="ARBA" id="ARBA00022614"/>
    </source>
</evidence>
<keyword evidence="9 12" id="KW-0472">Membrane</keyword>
<dbReference type="InterPro" id="IPR003591">
    <property type="entry name" value="Leu-rich_rpt_typical-subtyp"/>
</dbReference>
<dbReference type="GO" id="GO:0006952">
    <property type="term" value="P:defense response"/>
    <property type="evidence" value="ECO:0007669"/>
    <property type="project" value="UniProtKB-ARBA"/>
</dbReference>
<evidence type="ECO:0000256" key="7">
    <source>
        <dbReference type="ARBA" id="ARBA00022737"/>
    </source>
</evidence>
<dbReference type="Proteomes" id="UP000326396">
    <property type="component" value="Linkage Group LG1"/>
</dbReference>
<dbReference type="OrthoDB" id="442066at2759"/>
<evidence type="ECO:0000256" key="10">
    <source>
        <dbReference type="ARBA" id="ARBA00023180"/>
    </source>
</evidence>
<dbReference type="SMART" id="SM00369">
    <property type="entry name" value="LRR_TYP"/>
    <property type="match status" value="8"/>
</dbReference>
<protein>
    <recommendedName>
        <fullName evidence="14">Leucine-rich repeat-containing N-terminal plant-type domain-containing protein</fullName>
    </recommendedName>
</protein>
<feature type="signal peptide" evidence="13">
    <location>
        <begin position="1"/>
        <end position="21"/>
    </location>
</feature>
<evidence type="ECO:0000313" key="16">
    <source>
        <dbReference type="Proteomes" id="UP000326396"/>
    </source>
</evidence>
<comment type="caution">
    <text evidence="15">The sequence shown here is derived from an EMBL/GenBank/DDBJ whole genome shotgun (WGS) entry which is preliminary data.</text>
</comment>
<dbReference type="InterPro" id="IPR032675">
    <property type="entry name" value="LRR_dom_sf"/>
</dbReference>
<feature type="domain" description="Leucine-rich repeat-containing N-terminal plant-type" evidence="14">
    <location>
        <begin position="70"/>
        <end position="89"/>
    </location>
</feature>
<dbReference type="FunFam" id="3.80.10.10:FF:000111">
    <property type="entry name" value="LRR receptor-like serine/threonine-protein kinase ERECTA"/>
    <property type="match status" value="1"/>
</dbReference>
<dbReference type="Pfam" id="PF00560">
    <property type="entry name" value="LRR_1"/>
    <property type="match status" value="5"/>
</dbReference>
<proteinExistence type="inferred from homology"/>
<keyword evidence="5 12" id="KW-0812">Transmembrane</keyword>
<comment type="subcellular location">
    <subcellularLocation>
        <location evidence="1">Cell membrane</location>
        <topology evidence="1">Single-pass type I membrane protein</topology>
    </subcellularLocation>
</comment>
<dbReference type="PANTHER" id="PTHR48061">
    <property type="entry name" value="LEUCINE-RICH REPEAT RECEPTOR PROTEIN KINASE EMS1-LIKE-RELATED"/>
    <property type="match status" value="1"/>
</dbReference>
<dbReference type="EMBL" id="SZYD01000001">
    <property type="protein sequence ID" value="KAD7480256.1"/>
    <property type="molecule type" value="Genomic_DNA"/>
</dbReference>
<keyword evidence="8 12" id="KW-1133">Transmembrane helix</keyword>
<reference evidence="15 16" key="1">
    <citation type="submission" date="2019-05" db="EMBL/GenBank/DDBJ databases">
        <title>Mikania micrantha, genome provides insights into the molecular mechanism of rapid growth.</title>
        <authorList>
            <person name="Liu B."/>
        </authorList>
    </citation>
    <scope>NUCLEOTIDE SEQUENCE [LARGE SCALE GENOMIC DNA]</scope>
    <source>
        <strain evidence="15">NLD-2019</strain>
        <tissue evidence="15">Leaf</tissue>
    </source>
</reference>
<dbReference type="FunFam" id="3.80.10.10:FF:000041">
    <property type="entry name" value="LRR receptor-like serine/threonine-protein kinase ERECTA"/>
    <property type="match status" value="1"/>
</dbReference>
<dbReference type="InterPro" id="IPR001611">
    <property type="entry name" value="Leu-rich_rpt"/>
</dbReference>
<evidence type="ECO:0000259" key="14">
    <source>
        <dbReference type="Pfam" id="PF08263"/>
    </source>
</evidence>
<keyword evidence="3" id="KW-1003">Cell membrane</keyword>
<comment type="similarity">
    <text evidence="2">Belongs to the RLP family.</text>
</comment>
<dbReference type="GO" id="GO:0005886">
    <property type="term" value="C:plasma membrane"/>
    <property type="evidence" value="ECO:0007669"/>
    <property type="project" value="UniProtKB-SubCell"/>
</dbReference>
<evidence type="ECO:0000256" key="8">
    <source>
        <dbReference type="ARBA" id="ARBA00022989"/>
    </source>
</evidence>